<dbReference type="Pfam" id="PF09979">
    <property type="entry name" value="DUF2213"/>
    <property type="match status" value="1"/>
</dbReference>
<feature type="region of interest" description="Disordered" evidence="1">
    <location>
        <begin position="177"/>
        <end position="201"/>
    </location>
</feature>
<proteinExistence type="predicted"/>
<dbReference type="InterPro" id="IPR016913">
    <property type="entry name" value="UCP029215"/>
</dbReference>
<protein>
    <recommendedName>
        <fullName evidence="4">DUF2213 domain-containing protein</fullName>
    </recommendedName>
</protein>
<reference evidence="2 3" key="1">
    <citation type="submission" date="2019-06" db="EMBL/GenBank/DDBJ databases">
        <title>Whole genome shotgun sequence of Brevibacillus reuszeri NBRC 15719.</title>
        <authorList>
            <person name="Hosoyama A."/>
            <person name="Uohara A."/>
            <person name="Ohji S."/>
            <person name="Ichikawa N."/>
        </authorList>
    </citation>
    <scope>NUCLEOTIDE SEQUENCE [LARGE SCALE GENOMIC DNA]</scope>
    <source>
        <strain evidence="2 3">NBRC 15719</strain>
    </source>
</reference>
<evidence type="ECO:0008006" key="4">
    <source>
        <dbReference type="Google" id="ProtNLM"/>
    </source>
</evidence>
<dbReference type="PIRSF" id="PIRSF029215">
    <property type="entry name" value="UCP029215"/>
    <property type="match status" value="1"/>
</dbReference>
<dbReference type="Proteomes" id="UP000319578">
    <property type="component" value="Unassembled WGS sequence"/>
</dbReference>
<organism evidence="2 3">
    <name type="scientific">Brevibacillus reuszeri</name>
    <dbReference type="NCBI Taxonomy" id="54915"/>
    <lineage>
        <taxon>Bacteria</taxon>
        <taxon>Bacillati</taxon>
        <taxon>Bacillota</taxon>
        <taxon>Bacilli</taxon>
        <taxon>Bacillales</taxon>
        <taxon>Paenibacillaceae</taxon>
        <taxon>Brevibacillus</taxon>
    </lineage>
</organism>
<dbReference type="EMBL" id="BJON01000020">
    <property type="protein sequence ID" value="GED71183.1"/>
    <property type="molecule type" value="Genomic_DNA"/>
</dbReference>
<feature type="region of interest" description="Disordered" evidence="1">
    <location>
        <begin position="246"/>
        <end position="268"/>
    </location>
</feature>
<dbReference type="RefSeq" id="WP_218033835.1">
    <property type="nucleotide sequence ID" value="NZ_BJON01000020.1"/>
</dbReference>
<feature type="compositionally biased region" description="Basic and acidic residues" evidence="1">
    <location>
        <begin position="405"/>
        <end position="416"/>
    </location>
</feature>
<feature type="compositionally biased region" description="Polar residues" evidence="1">
    <location>
        <begin position="178"/>
        <end position="198"/>
    </location>
</feature>
<comment type="caution">
    <text evidence="2">The sequence shown here is derived from an EMBL/GenBank/DDBJ whole genome shotgun (WGS) entry which is preliminary data.</text>
</comment>
<name>A0ABQ0TTD3_9BACL</name>
<accession>A0ABQ0TTD3</accession>
<sequence>MRNIRRAYYGSRFSKNMTATPEGFLICHNVPIARTGWYDYLGKEIGAEDKRDELVKVYRSPEEVFSPAAIASFEGKVLTDEHPNEAVTPINAVRYTKGVIQNVRRGSGADDDLLLADLVVYEQNLIDEIQEGKREVSCGYDCVYEAMEDGTYHQRQICGNHVAVVHSGRAGDRVAIQDSKSQSLGNTQNPKGDTSMPGTDQKIVLPKKTQSLSRITDLLAAVGLKHFAKDAEPQEIKEAVDALVEERGAEDNEPTEPTSPPTSDNQDPAVAALADQVAKLTELVTGLVQSNANKDEKPEDAIDNAIAELEKASGSEAADDEEESHTIPVENMDEEGPISDPEDRPKSALTADNALKIEALKAIKPIIAAIPDAAERKRATDAAIASINKKRPGKSSYAAIQQRKPTADKKAEDRQQKIAGLGQDLAKQYNPHYKNRS</sequence>
<gene>
    <name evidence="2" type="ORF">BRE01_48850</name>
</gene>
<feature type="region of interest" description="Disordered" evidence="1">
    <location>
        <begin position="311"/>
        <end position="350"/>
    </location>
</feature>
<keyword evidence="3" id="KW-1185">Reference proteome</keyword>
<feature type="region of interest" description="Disordered" evidence="1">
    <location>
        <begin position="385"/>
        <end position="437"/>
    </location>
</feature>
<evidence type="ECO:0000256" key="1">
    <source>
        <dbReference type="SAM" id="MobiDB-lite"/>
    </source>
</evidence>
<evidence type="ECO:0000313" key="3">
    <source>
        <dbReference type="Proteomes" id="UP000319578"/>
    </source>
</evidence>
<evidence type="ECO:0000313" key="2">
    <source>
        <dbReference type="EMBL" id="GED71183.1"/>
    </source>
</evidence>